<dbReference type="EMBL" id="KV784353">
    <property type="protein sequence ID" value="OEU21884.1"/>
    <property type="molecule type" value="Genomic_DNA"/>
</dbReference>
<dbReference type="KEGG" id="fcy:FRACYDRAFT_204938"/>
<dbReference type="InParanoid" id="A0A1E7FUS3"/>
<protein>
    <submittedName>
        <fullName evidence="3">SET domain-containing protein</fullName>
    </submittedName>
</protein>
<accession>A0A1E7FUS3</accession>
<dbReference type="CDD" id="cd10527">
    <property type="entry name" value="SET_LSMT"/>
    <property type="match status" value="1"/>
</dbReference>
<organism evidence="3 4">
    <name type="scientific">Fragilariopsis cylindrus CCMP1102</name>
    <dbReference type="NCBI Taxonomy" id="635003"/>
    <lineage>
        <taxon>Eukaryota</taxon>
        <taxon>Sar</taxon>
        <taxon>Stramenopiles</taxon>
        <taxon>Ochrophyta</taxon>
        <taxon>Bacillariophyta</taxon>
        <taxon>Bacillariophyceae</taxon>
        <taxon>Bacillariophycidae</taxon>
        <taxon>Bacillariales</taxon>
        <taxon>Bacillariaceae</taxon>
        <taxon>Fragilariopsis</taxon>
    </lineage>
</organism>
<proteinExistence type="predicted"/>
<dbReference type="PANTHER" id="PTHR13271">
    <property type="entry name" value="UNCHARACTERIZED PUTATIVE METHYLTRANSFERASE"/>
    <property type="match status" value="1"/>
</dbReference>
<dbReference type="Gene3D" id="3.90.1410.10">
    <property type="entry name" value="set domain protein methyltransferase, domain 1"/>
    <property type="match status" value="1"/>
</dbReference>
<dbReference type="GO" id="GO:0016279">
    <property type="term" value="F:protein-lysine N-methyltransferase activity"/>
    <property type="evidence" value="ECO:0007669"/>
    <property type="project" value="TreeGrafter"/>
</dbReference>
<dbReference type="InterPro" id="IPR001214">
    <property type="entry name" value="SET_dom"/>
</dbReference>
<feature type="chain" id="PRO_5009193609" evidence="1">
    <location>
        <begin position="19"/>
        <end position="491"/>
    </location>
</feature>
<evidence type="ECO:0000313" key="3">
    <source>
        <dbReference type="EMBL" id="OEU21884.1"/>
    </source>
</evidence>
<evidence type="ECO:0000256" key="1">
    <source>
        <dbReference type="SAM" id="SignalP"/>
    </source>
</evidence>
<dbReference type="OrthoDB" id="341421at2759"/>
<name>A0A1E7FUS3_9STRA</name>
<evidence type="ECO:0000313" key="4">
    <source>
        <dbReference type="Proteomes" id="UP000095751"/>
    </source>
</evidence>
<dbReference type="InterPro" id="IPR050600">
    <property type="entry name" value="SETD3_SETD6_MTase"/>
</dbReference>
<dbReference type="AlphaFoldDB" id="A0A1E7FUS3"/>
<keyword evidence="1" id="KW-0732">Signal</keyword>
<dbReference type="Proteomes" id="UP000095751">
    <property type="component" value="Unassembled WGS sequence"/>
</dbReference>
<sequence length="491" mass="55308">MAPFFWFAAAAFVSTSSPSWNKKKVKYTNKEQIAEHNNCISLHHLSTDRHSSSSQSLSYLYAALADDATTTTTTSVDSPNQEVTDDEGEILSQLIPLLGGSPSHLLRLFTKPEGYRGVYLNEAVQQGDLLLQIPLSSCLRDDKSPSWLQQPEQVEQIDDNSNAVVQIQGWVTRLAASLLDAQNNINQLPNKGIQEWLRLMPSDTSLRKNLPIYWSDSILQSTGCRELELAVDSAYFARVEPLADLSAAAAAGTTQAEIEYALDLVQTRAVRWSTNDENNEDNNSNNDDSSSVASDYLRVMVPVFDLLNHHYEPNAEFFRKGDYMTIRALRDIEADKEVLIHYGSSTMPVWKCLFSYGFIPSIDEMYEHSTAEIIIVDDDDDDDCTNRFEVSPTEIPFELVQYYAKNLGYREEDLENVEFTSEIGLAIVEQLETSIKALEKITTVVHDDDKNIQNSESSSLSLQLVKDLRESHRRTLVTCVEGLKEYMEGQQ</sequence>
<dbReference type="InterPro" id="IPR046341">
    <property type="entry name" value="SET_dom_sf"/>
</dbReference>
<dbReference type="PROSITE" id="PS50280">
    <property type="entry name" value="SET"/>
    <property type="match status" value="1"/>
</dbReference>
<keyword evidence="4" id="KW-1185">Reference proteome</keyword>
<dbReference type="PANTHER" id="PTHR13271:SF151">
    <property type="entry name" value="SET DOMAIN-CONTAINING PROTEIN 4"/>
    <property type="match status" value="1"/>
</dbReference>
<gene>
    <name evidence="3" type="primary">SET2</name>
    <name evidence="3" type="ORF">FRACYDRAFT_204938</name>
</gene>
<dbReference type="Pfam" id="PF00856">
    <property type="entry name" value="SET"/>
    <property type="match status" value="1"/>
</dbReference>
<feature type="signal peptide" evidence="1">
    <location>
        <begin position="1"/>
        <end position="18"/>
    </location>
</feature>
<dbReference type="SUPFAM" id="SSF82199">
    <property type="entry name" value="SET domain"/>
    <property type="match status" value="1"/>
</dbReference>
<evidence type="ECO:0000259" key="2">
    <source>
        <dbReference type="PROSITE" id="PS50280"/>
    </source>
</evidence>
<reference evidence="3 4" key="1">
    <citation type="submission" date="2016-09" db="EMBL/GenBank/DDBJ databases">
        <title>Extensive genetic diversity and differential bi-allelic expression allows diatom success in the polar Southern Ocean.</title>
        <authorList>
            <consortium name="DOE Joint Genome Institute"/>
            <person name="Mock T."/>
            <person name="Otillar R.P."/>
            <person name="Strauss J."/>
            <person name="Dupont C."/>
            <person name="Frickenhaus S."/>
            <person name="Maumus F."/>
            <person name="Mcmullan M."/>
            <person name="Sanges R."/>
            <person name="Schmutz J."/>
            <person name="Toseland A."/>
            <person name="Valas R."/>
            <person name="Veluchamy A."/>
            <person name="Ward B.J."/>
            <person name="Allen A."/>
            <person name="Barry K."/>
            <person name="Falciatore A."/>
            <person name="Ferrante M."/>
            <person name="Fortunato A.E."/>
            <person name="Gloeckner G."/>
            <person name="Gruber A."/>
            <person name="Hipkin R."/>
            <person name="Janech M."/>
            <person name="Kroth P."/>
            <person name="Leese F."/>
            <person name="Lindquist E."/>
            <person name="Lyon B.R."/>
            <person name="Martin J."/>
            <person name="Mayer C."/>
            <person name="Parker M."/>
            <person name="Quesneville H."/>
            <person name="Raymond J."/>
            <person name="Uhlig C."/>
            <person name="Valentin K.U."/>
            <person name="Worden A.Z."/>
            <person name="Armbrust E.V."/>
            <person name="Bowler C."/>
            <person name="Green B."/>
            <person name="Moulton V."/>
            <person name="Van Oosterhout C."/>
            <person name="Grigoriev I."/>
        </authorList>
    </citation>
    <scope>NUCLEOTIDE SEQUENCE [LARGE SCALE GENOMIC DNA]</scope>
    <source>
        <strain evidence="3 4">CCMP1102</strain>
    </source>
</reference>
<feature type="domain" description="SET" evidence="2">
    <location>
        <begin position="96"/>
        <end position="343"/>
    </location>
</feature>